<evidence type="ECO:0000313" key="9">
    <source>
        <dbReference type="EMBL" id="KRG18786.1"/>
    </source>
</evidence>
<dbReference type="Gene3D" id="1.10.760.10">
    <property type="entry name" value="Cytochrome c-like domain"/>
    <property type="match status" value="1"/>
</dbReference>
<proteinExistence type="predicted"/>
<dbReference type="STRING" id="437022.CC99x_01267"/>
<evidence type="ECO:0000256" key="2">
    <source>
        <dbReference type="ARBA" id="ARBA00022617"/>
    </source>
</evidence>
<dbReference type="GO" id="GO:0005506">
    <property type="term" value="F:iron ion binding"/>
    <property type="evidence" value="ECO:0007669"/>
    <property type="project" value="InterPro"/>
</dbReference>
<name>A0A0Q9YMW3_9GAMM</name>
<reference evidence="9" key="1">
    <citation type="submission" date="2015-09" db="EMBL/GenBank/DDBJ databases">
        <title>Draft Genome Sequences of Two Novel Amoeba-resistant Intranuclear Bacteria, Candidatus Berkiella cookevillensis and Candidatus Berkiella aquae.</title>
        <authorList>
            <person name="Mehari Y.T."/>
            <person name="Arivett B.A."/>
            <person name="Farone A.L."/>
            <person name="Gunderson J.H."/>
            <person name="Farone M.B."/>
        </authorList>
    </citation>
    <scope>NUCLEOTIDE SEQUENCE [LARGE SCALE GENOMIC DNA]</scope>
    <source>
        <strain evidence="9">CC99</strain>
    </source>
</reference>
<feature type="domain" description="Cytochrome c" evidence="8">
    <location>
        <begin position="62"/>
        <end position="140"/>
    </location>
</feature>
<dbReference type="InterPro" id="IPR009056">
    <property type="entry name" value="Cyt_c-like_dom"/>
</dbReference>
<accession>A0A0Q9YMW3</accession>
<dbReference type="InterPro" id="IPR036909">
    <property type="entry name" value="Cyt_c-like_dom_sf"/>
</dbReference>
<gene>
    <name evidence="9" type="ORF">CC99x_01267</name>
</gene>
<evidence type="ECO:0000256" key="4">
    <source>
        <dbReference type="ARBA" id="ARBA00022982"/>
    </source>
</evidence>
<evidence type="ECO:0000256" key="7">
    <source>
        <dbReference type="SAM" id="SignalP"/>
    </source>
</evidence>
<keyword evidence="7" id="KW-0732">Signal</keyword>
<comment type="caution">
    <text evidence="9">The sequence shown here is derived from an EMBL/GenBank/DDBJ whole genome shotgun (WGS) entry which is preliminary data.</text>
</comment>
<feature type="chain" id="PRO_5006388743" evidence="7">
    <location>
        <begin position="24"/>
        <end position="140"/>
    </location>
</feature>
<dbReference type="GO" id="GO:0020037">
    <property type="term" value="F:heme binding"/>
    <property type="evidence" value="ECO:0007669"/>
    <property type="project" value="InterPro"/>
</dbReference>
<dbReference type="RefSeq" id="WP_235528074.1">
    <property type="nucleotide sequence ID" value="NZ_LKHV02000001.1"/>
</dbReference>
<dbReference type="AlphaFoldDB" id="A0A0Q9YMW3"/>
<evidence type="ECO:0000256" key="3">
    <source>
        <dbReference type="ARBA" id="ARBA00022723"/>
    </source>
</evidence>
<evidence type="ECO:0000256" key="1">
    <source>
        <dbReference type="ARBA" id="ARBA00022448"/>
    </source>
</evidence>
<dbReference type="EMBL" id="LKHV01000005">
    <property type="protein sequence ID" value="KRG18786.1"/>
    <property type="molecule type" value="Genomic_DNA"/>
</dbReference>
<evidence type="ECO:0000256" key="6">
    <source>
        <dbReference type="PROSITE-ProRule" id="PRU00433"/>
    </source>
</evidence>
<dbReference type="PANTHER" id="PTHR40942:SF2">
    <property type="entry name" value="CYTOCHROME-RELATED"/>
    <property type="match status" value="1"/>
</dbReference>
<dbReference type="Pfam" id="PF13442">
    <property type="entry name" value="Cytochrome_CBB3"/>
    <property type="match status" value="1"/>
</dbReference>
<keyword evidence="1" id="KW-0813">Transport</keyword>
<dbReference type="PANTHER" id="PTHR40942">
    <property type="match status" value="1"/>
</dbReference>
<organism evidence="9">
    <name type="scientific">Candidatus Berkiella cookevillensis</name>
    <dbReference type="NCBI Taxonomy" id="437022"/>
    <lineage>
        <taxon>Bacteria</taxon>
        <taxon>Pseudomonadati</taxon>
        <taxon>Pseudomonadota</taxon>
        <taxon>Gammaproteobacteria</taxon>
        <taxon>Candidatus Berkiellales</taxon>
        <taxon>Candidatus Berkiellaceae</taxon>
        <taxon>Candidatus Berkiella</taxon>
    </lineage>
</organism>
<evidence type="ECO:0000259" key="8">
    <source>
        <dbReference type="PROSITE" id="PS51007"/>
    </source>
</evidence>
<keyword evidence="3 6" id="KW-0479">Metal-binding</keyword>
<dbReference type="PRINTS" id="PR00607">
    <property type="entry name" value="CYTCHROMECIE"/>
</dbReference>
<keyword evidence="4" id="KW-0249">Electron transport</keyword>
<evidence type="ECO:0000256" key="5">
    <source>
        <dbReference type="ARBA" id="ARBA00023004"/>
    </source>
</evidence>
<sequence length="140" mass="14914">MTRITKNILLIALSCFWLSPLFACQAIVDNMDSESIAARIKPVGIVSVEGGSTETPVQAAPSGPTDPKKIYDTYCTICHQTGIAGAPKFHNKADWESRLAVGIDALLQSAIKGKGGMPPKGTCMQCSDDALKATIEYMLP</sequence>
<dbReference type="InterPro" id="IPR002323">
    <property type="entry name" value="Cyt_CIE"/>
</dbReference>
<protein>
    <submittedName>
        <fullName evidence="9">Cytochrome c5</fullName>
    </submittedName>
</protein>
<dbReference type="SUPFAM" id="SSF46626">
    <property type="entry name" value="Cytochrome c"/>
    <property type="match status" value="1"/>
</dbReference>
<feature type="signal peptide" evidence="7">
    <location>
        <begin position="1"/>
        <end position="23"/>
    </location>
</feature>
<dbReference type="GO" id="GO:0009055">
    <property type="term" value="F:electron transfer activity"/>
    <property type="evidence" value="ECO:0007669"/>
    <property type="project" value="InterPro"/>
</dbReference>
<dbReference type="PROSITE" id="PS51007">
    <property type="entry name" value="CYTC"/>
    <property type="match status" value="1"/>
</dbReference>
<keyword evidence="2 6" id="KW-0349">Heme</keyword>
<keyword evidence="5 6" id="KW-0408">Iron</keyword>